<evidence type="ECO:0000256" key="4">
    <source>
        <dbReference type="ARBA" id="ARBA00022692"/>
    </source>
</evidence>
<dbReference type="Proteomes" id="UP000319516">
    <property type="component" value="Unassembled WGS sequence"/>
</dbReference>
<keyword evidence="3 10" id="KW-0132">Cell division</keyword>
<accession>A0A542YR26</accession>
<evidence type="ECO:0000256" key="3">
    <source>
        <dbReference type="ARBA" id="ARBA00022618"/>
    </source>
</evidence>
<keyword evidence="5 8" id="KW-1133">Transmembrane helix</keyword>
<comment type="caution">
    <text evidence="10">The sequence shown here is derived from an EMBL/GenBank/DDBJ whole genome shotgun (WGS) entry which is preliminary data.</text>
</comment>
<dbReference type="Pfam" id="PF03799">
    <property type="entry name" value="FtsQ_DivIB_C"/>
    <property type="match status" value="1"/>
</dbReference>
<dbReference type="InterPro" id="IPR013685">
    <property type="entry name" value="POTRA_FtsQ_type"/>
</dbReference>
<reference evidence="10 11" key="1">
    <citation type="submission" date="2019-06" db="EMBL/GenBank/DDBJ databases">
        <title>Sequencing the genomes of 1000 actinobacteria strains.</title>
        <authorList>
            <person name="Klenk H.-P."/>
        </authorList>
    </citation>
    <scope>NUCLEOTIDE SEQUENCE [LARGE SCALE GENOMIC DNA]</scope>
    <source>
        <strain evidence="10 11">DSM 12335</strain>
    </source>
</reference>
<feature type="domain" description="POTRA" evidence="9">
    <location>
        <begin position="58"/>
        <end position="126"/>
    </location>
</feature>
<keyword evidence="6 8" id="KW-0472">Membrane</keyword>
<evidence type="ECO:0000259" key="9">
    <source>
        <dbReference type="PROSITE" id="PS51779"/>
    </source>
</evidence>
<evidence type="ECO:0000256" key="1">
    <source>
        <dbReference type="ARBA" id="ARBA00004370"/>
    </source>
</evidence>
<dbReference type="OrthoDB" id="9790760at2"/>
<keyword evidence="2" id="KW-1003">Cell membrane</keyword>
<dbReference type="InterPro" id="IPR034746">
    <property type="entry name" value="POTRA"/>
</dbReference>
<comment type="subcellular location">
    <subcellularLocation>
        <location evidence="1">Membrane</location>
    </subcellularLocation>
</comment>
<evidence type="ECO:0000313" key="10">
    <source>
        <dbReference type="EMBL" id="TQL50540.1"/>
    </source>
</evidence>
<evidence type="ECO:0000256" key="5">
    <source>
        <dbReference type="ARBA" id="ARBA00022989"/>
    </source>
</evidence>
<dbReference type="RefSeq" id="WP_141784664.1">
    <property type="nucleotide sequence ID" value="NZ_BAAAIK010000002.1"/>
</dbReference>
<keyword evidence="11" id="KW-1185">Reference proteome</keyword>
<dbReference type="PANTHER" id="PTHR37820">
    <property type="entry name" value="CELL DIVISION PROTEIN DIVIB"/>
    <property type="match status" value="1"/>
</dbReference>
<keyword evidence="7" id="KW-0131">Cell cycle</keyword>
<name>A0A542YR26_9MICO</name>
<sequence>MRWLPRRRGKGQQNTPHRRIAERAAQVRRRPLRPLRWVALLAVLVGALVFLFGYSRAFVVHDVVVEGTEGELATAVVDSAAIPTGRPLARVDTGDVREQILADPRVADVEVKRSWPDAITLVVSPREPVLAVRSGSSGDYQAADRAGVLFDPVGGPAEDLPKLRVPEAGAPEEQVAGVAGLLEALPEDLRSRVSDLRLRSSGTVQFTIGTMKVTWGDVSQSELKTRVLTALLEQKSIDPDNEVQPVTVDLSAPETPVLTGMPIAPPED</sequence>
<dbReference type="InterPro" id="IPR005548">
    <property type="entry name" value="Cell_div_FtsQ/DivIB_C"/>
</dbReference>
<dbReference type="AlphaFoldDB" id="A0A542YR26"/>
<dbReference type="Gene3D" id="3.10.20.310">
    <property type="entry name" value="membrane protein fhac"/>
    <property type="match status" value="1"/>
</dbReference>
<dbReference type="Pfam" id="PF08478">
    <property type="entry name" value="POTRA_1"/>
    <property type="match status" value="1"/>
</dbReference>
<evidence type="ECO:0000256" key="6">
    <source>
        <dbReference type="ARBA" id="ARBA00023136"/>
    </source>
</evidence>
<feature type="transmembrane region" description="Helical" evidence="8">
    <location>
        <begin position="35"/>
        <end position="54"/>
    </location>
</feature>
<dbReference type="GO" id="GO:0051301">
    <property type="term" value="P:cell division"/>
    <property type="evidence" value="ECO:0007669"/>
    <property type="project" value="UniProtKB-KW"/>
</dbReference>
<protein>
    <submittedName>
        <fullName evidence="10">Cell division protein FtsQ</fullName>
    </submittedName>
</protein>
<keyword evidence="4 8" id="KW-0812">Transmembrane</keyword>
<evidence type="ECO:0000256" key="2">
    <source>
        <dbReference type="ARBA" id="ARBA00022475"/>
    </source>
</evidence>
<evidence type="ECO:0000313" key="11">
    <source>
        <dbReference type="Proteomes" id="UP000319516"/>
    </source>
</evidence>
<organism evidence="10 11">
    <name type="scientific">Ornithinicoccus hortensis</name>
    <dbReference type="NCBI Taxonomy" id="82346"/>
    <lineage>
        <taxon>Bacteria</taxon>
        <taxon>Bacillati</taxon>
        <taxon>Actinomycetota</taxon>
        <taxon>Actinomycetes</taxon>
        <taxon>Micrococcales</taxon>
        <taxon>Intrasporangiaceae</taxon>
        <taxon>Ornithinicoccus</taxon>
    </lineage>
</organism>
<evidence type="ECO:0000256" key="8">
    <source>
        <dbReference type="SAM" id="Phobius"/>
    </source>
</evidence>
<gene>
    <name evidence="10" type="ORF">FB467_1651</name>
</gene>
<dbReference type="InterPro" id="IPR050487">
    <property type="entry name" value="FtsQ_DivIB"/>
</dbReference>
<dbReference type="PROSITE" id="PS51779">
    <property type="entry name" value="POTRA"/>
    <property type="match status" value="1"/>
</dbReference>
<evidence type="ECO:0000256" key="7">
    <source>
        <dbReference type="ARBA" id="ARBA00023306"/>
    </source>
</evidence>
<dbReference type="EMBL" id="VFOP01000001">
    <property type="protein sequence ID" value="TQL50540.1"/>
    <property type="molecule type" value="Genomic_DNA"/>
</dbReference>
<dbReference type="GO" id="GO:0005886">
    <property type="term" value="C:plasma membrane"/>
    <property type="evidence" value="ECO:0007669"/>
    <property type="project" value="TreeGrafter"/>
</dbReference>
<dbReference type="PANTHER" id="PTHR37820:SF1">
    <property type="entry name" value="CELL DIVISION PROTEIN FTSQ"/>
    <property type="match status" value="1"/>
</dbReference>
<proteinExistence type="predicted"/>